<keyword evidence="2 3" id="KW-1277">Toxin-antitoxin system</keyword>
<dbReference type="Gene3D" id="4.10.1150.10">
    <property type="entry name" value="AF2212/PG0164-like"/>
    <property type="match status" value="1"/>
</dbReference>
<dbReference type="Pfam" id="PF01954">
    <property type="entry name" value="AF2212-like"/>
    <property type="match status" value="1"/>
</dbReference>
<gene>
    <name evidence="5" type="ORF">ANJBEOKM_00035</name>
    <name evidence="4" type="ORF">NHILIMGA_00005</name>
</gene>
<evidence type="ECO:0000313" key="4">
    <source>
        <dbReference type="EMBL" id="QNO45559.1"/>
    </source>
</evidence>
<protein>
    <recommendedName>
        <fullName evidence="3">Antitoxin</fullName>
    </recommendedName>
</protein>
<dbReference type="AlphaFoldDB" id="A0A7G9YMR1"/>
<sequence length="81" mass="9188">MIRMLKTIHATFDGTVLHPEEPVDLESGTYMRITIEIIKPAKAKAGSFLQTARSLKLEGPSDWSTNLEDYLYETKSERSDD</sequence>
<proteinExistence type="inferred from homology"/>
<evidence type="ECO:0000256" key="2">
    <source>
        <dbReference type="ARBA" id="ARBA00022649"/>
    </source>
</evidence>
<accession>A0A7G9YMR1</accession>
<dbReference type="SUPFAM" id="SSF141694">
    <property type="entry name" value="AF2212/PG0164-like"/>
    <property type="match status" value="1"/>
</dbReference>
<evidence type="ECO:0000256" key="1">
    <source>
        <dbReference type="ARBA" id="ARBA00006615"/>
    </source>
</evidence>
<comment type="function">
    <text evidence="3">Antitoxin component of a type II toxin-antitoxin (TA) system.</text>
</comment>
<name>A0A7G9YMR1_9EURY</name>
<dbReference type="InterPro" id="IPR024069">
    <property type="entry name" value="AF2212-like_dom_sf"/>
</dbReference>
<evidence type="ECO:0000256" key="3">
    <source>
        <dbReference type="RuleBase" id="RU368051"/>
    </source>
</evidence>
<dbReference type="EMBL" id="MT631376">
    <property type="protein sequence ID" value="QNO49295.1"/>
    <property type="molecule type" value="Genomic_DNA"/>
</dbReference>
<dbReference type="EMBL" id="MT631132">
    <property type="protein sequence ID" value="QNO45559.1"/>
    <property type="molecule type" value="Genomic_DNA"/>
</dbReference>
<comment type="similarity">
    <text evidence="1 3">Belongs to the UPF0165 family.</text>
</comment>
<evidence type="ECO:0000313" key="5">
    <source>
        <dbReference type="EMBL" id="QNO49295.1"/>
    </source>
</evidence>
<reference evidence="5" key="1">
    <citation type="submission" date="2020-06" db="EMBL/GenBank/DDBJ databases">
        <title>Unique genomic features of the anaerobic methanotrophic archaea.</title>
        <authorList>
            <person name="Chadwick G.L."/>
            <person name="Skennerton C.T."/>
            <person name="Laso-Perez R."/>
            <person name="Leu A.O."/>
            <person name="Speth D.R."/>
            <person name="Yu H."/>
            <person name="Morgan-Lang C."/>
            <person name="Hatzenpichler R."/>
            <person name="Goudeau D."/>
            <person name="Malmstrom R."/>
            <person name="Brazelton W.J."/>
            <person name="Woyke T."/>
            <person name="Hallam S.J."/>
            <person name="Tyson G.W."/>
            <person name="Wegener G."/>
            <person name="Boetius A."/>
            <person name="Orphan V."/>
        </authorList>
    </citation>
    <scope>NUCLEOTIDE SEQUENCE</scope>
</reference>
<organism evidence="5">
    <name type="scientific">Candidatus Methanogaster sp. ANME-2c ERB4</name>
    <dbReference type="NCBI Taxonomy" id="2759911"/>
    <lineage>
        <taxon>Archaea</taxon>
        <taxon>Methanobacteriati</taxon>
        <taxon>Methanobacteriota</taxon>
        <taxon>Stenosarchaea group</taxon>
        <taxon>Methanomicrobia</taxon>
        <taxon>Methanosarcinales</taxon>
        <taxon>ANME-2 cluster</taxon>
        <taxon>Candidatus Methanogasteraceae</taxon>
        <taxon>Candidatus Methanogaster</taxon>
    </lineage>
</organism>
<dbReference type="InterPro" id="IPR008203">
    <property type="entry name" value="AF2212-like"/>
</dbReference>